<reference evidence="1" key="2">
    <citation type="journal article" date="2015" name="Data Brief">
        <title>Shoot transcriptome of the giant reed, Arundo donax.</title>
        <authorList>
            <person name="Barrero R.A."/>
            <person name="Guerrero F.D."/>
            <person name="Moolhuijzen P."/>
            <person name="Goolsby J.A."/>
            <person name="Tidwell J."/>
            <person name="Bellgard S.E."/>
            <person name="Bellgard M.I."/>
        </authorList>
    </citation>
    <scope>NUCLEOTIDE SEQUENCE</scope>
    <source>
        <tissue evidence="1">Shoot tissue taken approximately 20 cm above the soil surface</tissue>
    </source>
</reference>
<dbReference type="AlphaFoldDB" id="A0A0A9GHZ9"/>
<sequence length="153" mass="17695">MPRLVQGMRQLVEGQEARWKCAKLPKNSVFIHVLPFVVDPSNIFLLPLLQIKDVHPISPTTSIRIKVPSNMWIRKINILVKTVETLPTGLHSAIDLSIKINLPQPCQIFLHNYVVIKEKYLIQLWIDLWKIESQVVQHREVLGVPVLQVRRTC</sequence>
<dbReference type="EMBL" id="GBRH01175770">
    <property type="protein sequence ID" value="JAE22126.1"/>
    <property type="molecule type" value="Transcribed_RNA"/>
</dbReference>
<organism evidence="1">
    <name type="scientific">Arundo donax</name>
    <name type="common">Giant reed</name>
    <name type="synonym">Donax arundinaceus</name>
    <dbReference type="NCBI Taxonomy" id="35708"/>
    <lineage>
        <taxon>Eukaryota</taxon>
        <taxon>Viridiplantae</taxon>
        <taxon>Streptophyta</taxon>
        <taxon>Embryophyta</taxon>
        <taxon>Tracheophyta</taxon>
        <taxon>Spermatophyta</taxon>
        <taxon>Magnoliopsida</taxon>
        <taxon>Liliopsida</taxon>
        <taxon>Poales</taxon>
        <taxon>Poaceae</taxon>
        <taxon>PACMAD clade</taxon>
        <taxon>Arundinoideae</taxon>
        <taxon>Arundineae</taxon>
        <taxon>Arundo</taxon>
    </lineage>
</organism>
<accession>A0A0A9GHZ9</accession>
<keyword evidence="1" id="KW-0808">Transferase</keyword>
<dbReference type="GO" id="GO:0016740">
    <property type="term" value="F:transferase activity"/>
    <property type="evidence" value="ECO:0007669"/>
    <property type="project" value="UniProtKB-KW"/>
</dbReference>
<protein>
    <submittedName>
        <fullName evidence="1">Glycosyltransferase</fullName>
    </submittedName>
</protein>
<proteinExistence type="predicted"/>
<evidence type="ECO:0000313" key="1">
    <source>
        <dbReference type="EMBL" id="JAE22126.1"/>
    </source>
</evidence>
<reference evidence="1" key="1">
    <citation type="submission" date="2014-09" db="EMBL/GenBank/DDBJ databases">
        <authorList>
            <person name="Magalhaes I.L.F."/>
            <person name="Oliveira U."/>
            <person name="Santos F.R."/>
            <person name="Vidigal T.H.D.A."/>
            <person name="Brescovit A.D."/>
            <person name="Santos A.J."/>
        </authorList>
    </citation>
    <scope>NUCLEOTIDE SEQUENCE</scope>
    <source>
        <tissue evidence="1">Shoot tissue taken approximately 20 cm above the soil surface</tissue>
    </source>
</reference>
<name>A0A0A9GHZ9_ARUDO</name>